<evidence type="ECO:0000313" key="3">
    <source>
        <dbReference type="Proteomes" id="UP000319783"/>
    </source>
</evidence>
<dbReference type="AlphaFoldDB" id="A0A533QJJ4"/>
<name>A0A533QJJ4_9BACT</name>
<evidence type="ECO:0000256" key="1">
    <source>
        <dbReference type="SAM" id="Phobius"/>
    </source>
</evidence>
<dbReference type="EMBL" id="SULG01000084">
    <property type="protein sequence ID" value="TLD40730.1"/>
    <property type="molecule type" value="Genomic_DNA"/>
</dbReference>
<keyword evidence="1" id="KW-1133">Transmembrane helix</keyword>
<feature type="transmembrane region" description="Helical" evidence="1">
    <location>
        <begin position="39"/>
        <end position="61"/>
    </location>
</feature>
<sequence>MKWKGFLTCHCEGSVRSNPLNILEEIASEKTLAMTDRVILLQLMICSVSSVGYYSLMLMPLTPPKREIKKSPLGRGLRSG</sequence>
<dbReference type="Proteomes" id="UP000319783">
    <property type="component" value="Unassembled WGS sequence"/>
</dbReference>
<proteinExistence type="predicted"/>
<reference evidence="2 3" key="1">
    <citation type="submission" date="2019-04" db="EMBL/GenBank/DDBJ databases">
        <title>Genome of a novel bacterium Candidatus Jettenia ecosi reconstructed from metagenome of an anammox bioreactor.</title>
        <authorList>
            <person name="Mardanov A.V."/>
            <person name="Beletsky A.V."/>
            <person name="Ravin N.V."/>
            <person name="Botchkova E.A."/>
            <person name="Litti Y.V."/>
            <person name="Nozhevnikova A.N."/>
        </authorList>
    </citation>
    <scope>NUCLEOTIDE SEQUENCE [LARGE SCALE GENOMIC DNA]</scope>
    <source>
        <strain evidence="2">J2</strain>
    </source>
</reference>
<protein>
    <submittedName>
        <fullName evidence="2">Uncharacterized protein</fullName>
    </submittedName>
</protein>
<accession>A0A533QJJ4</accession>
<organism evidence="2 3">
    <name type="scientific">Candidatus Jettenia ecosi</name>
    <dbReference type="NCBI Taxonomy" id="2494326"/>
    <lineage>
        <taxon>Bacteria</taxon>
        <taxon>Pseudomonadati</taxon>
        <taxon>Planctomycetota</taxon>
        <taxon>Candidatus Brocadiia</taxon>
        <taxon>Candidatus Brocadiales</taxon>
        <taxon>Candidatus Brocadiaceae</taxon>
        <taxon>Candidatus Jettenia</taxon>
    </lineage>
</organism>
<comment type="caution">
    <text evidence="2">The sequence shown here is derived from an EMBL/GenBank/DDBJ whole genome shotgun (WGS) entry which is preliminary data.</text>
</comment>
<keyword evidence="1" id="KW-0472">Membrane</keyword>
<gene>
    <name evidence="2" type="ORF">JETT_3023</name>
</gene>
<keyword evidence="1" id="KW-0812">Transmembrane</keyword>
<evidence type="ECO:0000313" key="2">
    <source>
        <dbReference type="EMBL" id="TLD40730.1"/>
    </source>
</evidence>